<dbReference type="SUPFAM" id="SSF54001">
    <property type="entry name" value="Cysteine proteinases"/>
    <property type="match status" value="1"/>
</dbReference>
<dbReference type="SMART" id="SM00645">
    <property type="entry name" value="Pept_C1"/>
    <property type="match status" value="1"/>
</dbReference>
<reference evidence="3 4" key="1">
    <citation type="submission" date="2022-06" db="EMBL/GenBank/DDBJ databases">
        <title>Leptospira isolates from biofilms formed at urban environments.</title>
        <authorList>
            <person name="Ribeiro P.S."/>
            <person name="Sousa T."/>
            <person name="Carvalho N."/>
            <person name="Aburjaile F."/>
            <person name="Neves F."/>
            <person name="Oliveira D."/>
            <person name="Blanco L."/>
            <person name="Lima J."/>
            <person name="Costa F."/>
            <person name="Brenig B."/>
            <person name="Soares S."/>
            <person name="Ramos R."/>
            <person name="Goes-Neto A."/>
            <person name="Matiuzzi M."/>
            <person name="Azevedo V."/>
            <person name="Ristow P."/>
        </authorList>
    </citation>
    <scope>NUCLEOTIDE SEQUENCE [LARGE SCALE GENOMIC DNA]</scope>
    <source>
        <strain evidence="3 4">VSF14</strain>
    </source>
</reference>
<keyword evidence="4" id="KW-1185">Reference proteome</keyword>
<dbReference type="SUPFAM" id="SSF49265">
    <property type="entry name" value="Fibronectin type III"/>
    <property type="match status" value="2"/>
</dbReference>
<keyword evidence="3" id="KW-0645">Protease</keyword>
<dbReference type="InterPro" id="IPR000668">
    <property type="entry name" value="Peptidase_C1A_C"/>
</dbReference>
<dbReference type="InterPro" id="IPR036116">
    <property type="entry name" value="FN3_sf"/>
</dbReference>
<dbReference type="GO" id="GO:0008233">
    <property type="term" value="F:peptidase activity"/>
    <property type="evidence" value="ECO:0007669"/>
    <property type="project" value="UniProtKB-KW"/>
</dbReference>
<gene>
    <name evidence="3" type="ORF">ND855_00740</name>
</gene>
<accession>A0ABT3M2L0</accession>
<dbReference type="Pfam" id="PF00112">
    <property type="entry name" value="Peptidase_C1"/>
    <property type="match status" value="1"/>
</dbReference>
<proteinExistence type="inferred from homology"/>
<comment type="similarity">
    <text evidence="1">Belongs to the peptidase C1 family.</text>
</comment>
<protein>
    <submittedName>
        <fullName evidence="3">Cysteine protease</fullName>
    </submittedName>
</protein>
<dbReference type="Proteomes" id="UP001208794">
    <property type="component" value="Unassembled WGS sequence"/>
</dbReference>
<evidence type="ECO:0000313" key="3">
    <source>
        <dbReference type="EMBL" id="MCW7502632.1"/>
    </source>
</evidence>
<feature type="domain" description="Peptidase C1A papain C-terminal" evidence="2">
    <location>
        <begin position="83"/>
        <end position="311"/>
    </location>
</feature>
<dbReference type="CDD" id="cd02619">
    <property type="entry name" value="Peptidase_C1"/>
    <property type="match status" value="1"/>
</dbReference>
<keyword evidence="3" id="KW-0378">Hydrolase</keyword>
<evidence type="ECO:0000313" key="4">
    <source>
        <dbReference type="Proteomes" id="UP001208794"/>
    </source>
</evidence>
<dbReference type="Gene3D" id="3.90.70.10">
    <property type="entry name" value="Cysteine proteinases"/>
    <property type="match status" value="1"/>
</dbReference>
<dbReference type="PROSITE" id="PS00639">
    <property type="entry name" value="THIOL_PROTEASE_HIS"/>
    <property type="match status" value="1"/>
</dbReference>
<sequence length="833" mass="92417">METKKEHYKVYRKDETMNLKIKSLILGVVLFSFHTTFAEEFDPSSVRSPGCKPGTFSCGYIPSPKEVQDTIPLKRDFNSFEDLPSSIDLSSQMPPVGNQGRQNSCVAWATGYAIKSYLLKNKGQSTEYDPPFAGGKGNFVFSPAFIYNQQNGGEDKGLYYYKTMEFLKSNGVAPWSSMPYTDKDYLSQPTQESKQEALKYKIKSFSRLNFKNPDEIKRVLAGKNVVMVGMIIDDAFYKLKGATVYDVNSGQSYGGHAMTIVGYDDNKKSKSGKKGAFKLQNSWGTNWGDNGFGWVSYSMLAKVGQETYAIIDEPTPQNTPTPIVSVNPAKKPILAPTEIKVSKGDFDNKILLTWKHQESAVAYLIQRKEESDFYDLAYSDKPSFIDVSVSPNSTYAYRILAIGAEDVSVASLEVEGFTSSEPSQDGNLTQVVGLSGVVFSNGNSTSVQLAWSEIDGVTNYTIAKSDSTFKWKTIGTSKSPDYVDNSPKSGEVNYYRVNAVISSKQSSDWSDSIAVEVANQSLLPNQVSKLSASNGDYANKIQLNWKAAPGAKNYFLFRFDENAEPSGQFEVSGTSYTDSDTSIQNGKTFLYTVISANDLGYAEPSEVAFGKTDPGLTKRAGGVTLPAPKQLITNPVGKDKMVSLKWDSVKDSFEYYIYRKPIQNGKPGKLEFVSSVDSKKTSFSEMFPGKSGELFLYTVRSKSEFGAESKDSNFVSVFWNEPKSVVKKRTMSLEELPNQFTGKWTSMYWNPKLGPQNLQMEITGNGQDFVAKLKLNDREIKQFSGSWTPGSKMIKTKGFSLELSNVLEGNSLVQFQSIKEIENGMELSFEKEN</sequence>
<comment type="caution">
    <text evidence="3">The sequence shown here is derived from an EMBL/GenBank/DDBJ whole genome shotgun (WGS) entry which is preliminary data.</text>
</comment>
<dbReference type="Gene3D" id="2.60.40.10">
    <property type="entry name" value="Immunoglobulins"/>
    <property type="match status" value="4"/>
</dbReference>
<dbReference type="PANTHER" id="PTHR12411">
    <property type="entry name" value="CYSTEINE PROTEASE FAMILY C1-RELATED"/>
    <property type="match status" value="1"/>
</dbReference>
<organism evidence="3 4">
    <name type="scientific">Leptospira paudalimensis</name>
    <dbReference type="NCBI Taxonomy" id="2950024"/>
    <lineage>
        <taxon>Bacteria</taxon>
        <taxon>Pseudomonadati</taxon>
        <taxon>Spirochaetota</taxon>
        <taxon>Spirochaetia</taxon>
        <taxon>Leptospirales</taxon>
        <taxon>Leptospiraceae</taxon>
        <taxon>Leptospira</taxon>
    </lineage>
</organism>
<dbReference type="InterPro" id="IPR038765">
    <property type="entry name" value="Papain-like_cys_pep_sf"/>
</dbReference>
<dbReference type="InterPro" id="IPR025660">
    <property type="entry name" value="Pept_his_AS"/>
</dbReference>
<evidence type="ECO:0000259" key="2">
    <source>
        <dbReference type="SMART" id="SM00645"/>
    </source>
</evidence>
<dbReference type="EMBL" id="JAMQPR010000001">
    <property type="protein sequence ID" value="MCW7502632.1"/>
    <property type="molecule type" value="Genomic_DNA"/>
</dbReference>
<name>A0ABT3M2L0_9LEPT</name>
<dbReference type="InterPro" id="IPR013128">
    <property type="entry name" value="Peptidase_C1A"/>
</dbReference>
<dbReference type="InterPro" id="IPR013783">
    <property type="entry name" value="Ig-like_fold"/>
</dbReference>
<evidence type="ECO:0000256" key="1">
    <source>
        <dbReference type="ARBA" id="ARBA00008455"/>
    </source>
</evidence>
<dbReference type="GO" id="GO:0006508">
    <property type="term" value="P:proteolysis"/>
    <property type="evidence" value="ECO:0007669"/>
    <property type="project" value="UniProtKB-KW"/>
</dbReference>